<evidence type="ECO:0000259" key="2">
    <source>
        <dbReference type="Pfam" id="PF12172"/>
    </source>
</evidence>
<dbReference type="Gene3D" id="6.10.30.10">
    <property type="match status" value="1"/>
</dbReference>
<protein>
    <submittedName>
        <fullName evidence="3">DNA-binding protein</fullName>
    </submittedName>
</protein>
<proteinExistence type="predicted"/>
<dbReference type="InterPro" id="IPR012340">
    <property type="entry name" value="NA-bd_OB-fold"/>
</dbReference>
<dbReference type="InterPro" id="IPR052513">
    <property type="entry name" value="Thioester_dehydratase-like"/>
</dbReference>
<sequence>MREHTDPVINPETEAYWKAANDGKLLVKYCMECKEPHFYPRALCPFCMSERTEWRETAGRGRIYSFSVMRRADPVYAIAYVTLEEGVTMLTNIVDADPETLRVGQEVEVAFGAAANGQAIPLFRPPDATR</sequence>
<dbReference type="SUPFAM" id="SSF50249">
    <property type="entry name" value="Nucleic acid-binding proteins"/>
    <property type="match status" value="1"/>
</dbReference>
<dbReference type="Pfam" id="PF01796">
    <property type="entry name" value="OB_ChsH2_C"/>
    <property type="match status" value="1"/>
</dbReference>
<keyword evidence="3" id="KW-0238">DNA-binding</keyword>
<name>A0A7M3T6Y5_9RHOB</name>
<feature type="domain" description="ChsH2 C-terminal OB-fold" evidence="1">
    <location>
        <begin position="54"/>
        <end position="111"/>
    </location>
</feature>
<dbReference type="AlphaFoldDB" id="A0A7M3T6Y5"/>
<dbReference type="InterPro" id="IPR022002">
    <property type="entry name" value="ChsH2_Znr"/>
</dbReference>
<dbReference type="PANTHER" id="PTHR34075:SF5">
    <property type="entry name" value="BLR3430 PROTEIN"/>
    <property type="match status" value="1"/>
</dbReference>
<organism evidence="3 4">
    <name type="scientific">Pikeienuella piscinae</name>
    <dbReference type="NCBI Taxonomy" id="2748098"/>
    <lineage>
        <taxon>Bacteria</taxon>
        <taxon>Pseudomonadati</taxon>
        <taxon>Pseudomonadota</taxon>
        <taxon>Alphaproteobacteria</taxon>
        <taxon>Rhodobacterales</taxon>
        <taxon>Paracoccaceae</taxon>
        <taxon>Pikeienuella</taxon>
    </lineage>
</organism>
<gene>
    <name evidence="3" type="ORF">G5B40_05885</name>
</gene>
<keyword evidence="4" id="KW-1185">Reference proteome</keyword>
<dbReference type="GO" id="GO:0003677">
    <property type="term" value="F:DNA binding"/>
    <property type="evidence" value="ECO:0007669"/>
    <property type="project" value="UniProtKB-KW"/>
</dbReference>
<evidence type="ECO:0000259" key="1">
    <source>
        <dbReference type="Pfam" id="PF01796"/>
    </source>
</evidence>
<dbReference type="Proteomes" id="UP000503336">
    <property type="component" value="Chromosome"/>
</dbReference>
<dbReference type="InterPro" id="IPR002878">
    <property type="entry name" value="ChsH2_C"/>
</dbReference>
<dbReference type="KEGG" id="hdh:G5B40_05885"/>
<evidence type="ECO:0000313" key="3">
    <source>
        <dbReference type="EMBL" id="QIE57766.1"/>
    </source>
</evidence>
<feature type="domain" description="ChsH2 rubredoxin-like zinc ribbon" evidence="2">
    <location>
        <begin position="17"/>
        <end position="50"/>
    </location>
</feature>
<evidence type="ECO:0000313" key="4">
    <source>
        <dbReference type="Proteomes" id="UP000503336"/>
    </source>
</evidence>
<accession>A0A7M3T6Y5</accession>
<reference evidence="3 4" key="1">
    <citation type="submission" date="2020-02" db="EMBL/GenBank/DDBJ databases">
        <title>complete genome sequence of Rhodobacteraceae bacterium.</title>
        <authorList>
            <person name="Park J."/>
            <person name="Kim Y.-S."/>
            <person name="Kim K.-H."/>
        </authorList>
    </citation>
    <scope>NUCLEOTIDE SEQUENCE [LARGE SCALE GENOMIC DNA]</scope>
    <source>
        <strain evidence="3 4">RR4-56</strain>
    </source>
</reference>
<dbReference type="Pfam" id="PF12172">
    <property type="entry name" value="zf-ChsH2"/>
    <property type="match status" value="1"/>
</dbReference>
<dbReference type="EMBL" id="CP049056">
    <property type="protein sequence ID" value="QIE57766.1"/>
    <property type="molecule type" value="Genomic_DNA"/>
</dbReference>
<dbReference type="PANTHER" id="PTHR34075">
    <property type="entry name" value="BLR3430 PROTEIN"/>
    <property type="match status" value="1"/>
</dbReference>